<name>A0AAD8TX53_LOLMU</name>
<dbReference type="PANTHER" id="PTHR33207">
    <property type="entry name" value="F-BOX DOMAIN CONTAINING PROTEIN-RELATED"/>
    <property type="match status" value="1"/>
</dbReference>
<evidence type="ECO:0000313" key="3">
    <source>
        <dbReference type="Proteomes" id="UP001231189"/>
    </source>
</evidence>
<feature type="domain" description="F-box protein AT5G49610-like beta-propeller" evidence="1">
    <location>
        <begin position="124"/>
        <end position="390"/>
    </location>
</feature>
<dbReference type="InterPro" id="IPR036047">
    <property type="entry name" value="F-box-like_dom_sf"/>
</dbReference>
<organism evidence="2 3">
    <name type="scientific">Lolium multiflorum</name>
    <name type="common">Italian ryegrass</name>
    <name type="synonym">Lolium perenne subsp. multiflorum</name>
    <dbReference type="NCBI Taxonomy" id="4521"/>
    <lineage>
        <taxon>Eukaryota</taxon>
        <taxon>Viridiplantae</taxon>
        <taxon>Streptophyta</taxon>
        <taxon>Embryophyta</taxon>
        <taxon>Tracheophyta</taxon>
        <taxon>Spermatophyta</taxon>
        <taxon>Magnoliopsida</taxon>
        <taxon>Liliopsida</taxon>
        <taxon>Poales</taxon>
        <taxon>Poaceae</taxon>
        <taxon>BOP clade</taxon>
        <taxon>Pooideae</taxon>
        <taxon>Poodae</taxon>
        <taxon>Poeae</taxon>
        <taxon>Poeae Chloroplast Group 2 (Poeae type)</taxon>
        <taxon>Loliodinae</taxon>
        <taxon>Loliinae</taxon>
        <taxon>Lolium</taxon>
    </lineage>
</organism>
<feature type="domain" description="F-box protein AT5G49610-like beta-propeller" evidence="1">
    <location>
        <begin position="515"/>
        <end position="786"/>
    </location>
</feature>
<evidence type="ECO:0000313" key="2">
    <source>
        <dbReference type="EMBL" id="KAK1695725.1"/>
    </source>
</evidence>
<sequence length="796" mass="89494">MAYEPPPPLAKSLAAAPTTICALGDDLLREIFLRLPSLLTLVRATLACPAFLRAVRSSPAFRLRFRDLHSPPLLGLFLDIFDYDTPAFRHVRLRSDPDLTVAIRGADFLLTHLPDDEGPAPEWRIKDCHDGYAVLISYNRPDGLAVYNPLTRALHLFPALPDEICEYHVLSPEEAQGPFRIICVCSEDYGAQAAVLSSETREWQIFPFVFAADMRPVLQPLDEKYTPDNGKLVNGSIYWVAESLATARVLNTATMHFSRIDLPHVEGQEALVAGETRDGKLCVICTVKLTLVVWLWGTDDDGLERWMLDKTFPLEQGIDGLRHCFTDDHVILKVMAIENGFVYLSAYCEVDTKLPGWFLSFCLETAKLNKLCPIIHTDDMYPYIMAWPPSLVLDEPPPPPLKSPPPAPTTICDLGDDLLREIFLRLPSLLTLVRATLACPAFLCAVRSSPAFRRRFRDLHSPPLLGLFLDIFDSDTPAFRPVRLRSDPDLTAAVRGADFLLTRLPDDEGSAPEWSIKDCHDGYVVLISYNRTDGLAVYNPLTRALHLFPTPPDEICIDICIEYHVLSPEEDQGPFRVICVSSEDYGAQTAVLSSDTREWQVFPLVFAPNMRPVLQPLDEKFIPDNGKLVNGSIYWVAVSLATARVLNTATMQFSRIDLPHVEGQEALVAGETRDGKLCVICTVKLTLVVWLWGTNEDDGLERWMLDKTFPLEQRIDGLRHCFMDDRVILEIMAIEDGFVYLSAYCEVDLKLPGWFLSFCLETEELNKLCPIIHDDMYPYIMAWPPSLVLDKPCSSS</sequence>
<dbReference type="Proteomes" id="UP001231189">
    <property type="component" value="Unassembled WGS sequence"/>
</dbReference>
<evidence type="ECO:0000259" key="1">
    <source>
        <dbReference type="Pfam" id="PF23635"/>
    </source>
</evidence>
<gene>
    <name evidence="2" type="ORF">QYE76_012422</name>
</gene>
<dbReference type="SUPFAM" id="SSF81383">
    <property type="entry name" value="F-box domain"/>
    <property type="match status" value="2"/>
</dbReference>
<proteinExistence type="predicted"/>
<protein>
    <recommendedName>
        <fullName evidence="1">F-box protein AT5G49610-like beta-propeller domain-containing protein</fullName>
    </recommendedName>
</protein>
<reference evidence="2" key="1">
    <citation type="submission" date="2023-07" db="EMBL/GenBank/DDBJ databases">
        <title>A chromosome-level genome assembly of Lolium multiflorum.</title>
        <authorList>
            <person name="Chen Y."/>
            <person name="Copetti D."/>
            <person name="Kolliker R."/>
            <person name="Studer B."/>
        </authorList>
    </citation>
    <scope>NUCLEOTIDE SEQUENCE</scope>
    <source>
        <strain evidence="2">02402/16</strain>
        <tissue evidence="2">Leaf</tissue>
    </source>
</reference>
<dbReference type="EMBL" id="JAUUTY010000001">
    <property type="protein sequence ID" value="KAK1695725.1"/>
    <property type="molecule type" value="Genomic_DNA"/>
</dbReference>
<comment type="caution">
    <text evidence="2">The sequence shown here is derived from an EMBL/GenBank/DDBJ whole genome shotgun (WGS) entry which is preliminary data.</text>
</comment>
<dbReference type="AlphaFoldDB" id="A0AAD8TX53"/>
<accession>A0AAD8TX53</accession>
<keyword evidence="3" id="KW-1185">Reference proteome</keyword>
<dbReference type="Pfam" id="PF23635">
    <property type="entry name" value="Beta-prop_AT5G49610-like"/>
    <property type="match status" value="2"/>
</dbReference>
<dbReference type="InterPro" id="IPR056594">
    <property type="entry name" value="AT5G49610-like_b-prop"/>
</dbReference>